<comment type="similarity">
    <text evidence="1">Belongs to the short-chain dehydrogenases/reductases (SDR) family.</text>
</comment>
<dbReference type="STRING" id="796925.A0A137NWL6"/>
<accession>A0A137NWL6</accession>
<dbReference type="GO" id="GO:0016616">
    <property type="term" value="F:oxidoreductase activity, acting on the CH-OH group of donors, NAD or NADP as acceptor"/>
    <property type="evidence" value="ECO:0007669"/>
    <property type="project" value="UniProtKB-ARBA"/>
</dbReference>
<reference evidence="3 4" key="1">
    <citation type="journal article" date="2015" name="Genome Biol. Evol.">
        <title>Phylogenomic analyses indicate that early fungi evolved digesting cell walls of algal ancestors of land plants.</title>
        <authorList>
            <person name="Chang Y."/>
            <person name="Wang S."/>
            <person name="Sekimoto S."/>
            <person name="Aerts A.L."/>
            <person name="Choi C."/>
            <person name="Clum A."/>
            <person name="LaButti K.M."/>
            <person name="Lindquist E.A."/>
            <person name="Yee Ngan C."/>
            <person name="Ohm R.A."/>
            <person name="Salamov A.A."/>
            <person name="Grigoriev I.V."/>
            <person name="Spatafora J.W."/>
            <person name="Berbee M.L."/>
        </authorList>
    </citation>
    <scope>NUCLEOTIDE SEQUENCE [LARGE SCALE GENOMIC DNA]</scope>
    <source>
        <strain evidence="3 4">NRRL 28638</strain>
    </source>
</reference>
<evidence type="ECO:0000256" key="1">
    <source>
        <dbReference type="ARBA" id="ARBA00006484"/>
    </source>
</evidence>
<dbReference type="InterPro" id="IPR036291">
    <property type="entry name" value="NAD(P)-bd_dom_sf"/>
</dbReference>
<sequence>MSVYIVTGASKGIGLGITEGIIQLGAKVVGLARSESLLKEIQSKYGKDKFEFVAGDITDSKALDNLVDLAASLGQINGIVHNAGILGPVESLVKSDIKDIKEAFNINLFSVIELTQKVIPHLNKSNGNIVLISSGAATKAYQGWSSYCLSKAALNMLGGLLAAEHPNISTLSVRPGVVDTDMQVEVRANGPNAMAPEMVQRFQGLKDNNELLPPHVPGLAIAKIITGTIPKEQNGQFVNWDVKF</sequence>
<name>A0A137NWL6_CONC2</name>
<dbReference type="EMBL" id="KQ964652">
    <property type="protein sequence ID" value="KXN67203.1"/>
    <property type="molecule type" value="Genomic_DNA"/>
</dbReference>
<dbReference type="PANTHER" id="PTHR43008">
    <property type="entry name" value="BENZIL REDUCTASE"/>
    <property type="match status" value="1"/>
</dbReference>
<proteinExistence type="inferred from homology"/>
<evidence type="ECO:0000313" key="4">
    <source>
        <dbReference type="Proteomes" id="UP000070444"/>
    </source>
</evidence>
<dbReference type="Proteomes" id="UP000070444">
    <property type="component" value="Unassembled WGS sequence"/>
</dbReference>
<dbReference type="PRINTS" id="PR00081">
    <property type="entry name" value="GDHRDH"/>
</dbReference>
<evidence type="ECO:0000313" key="3">
    <source>
        <dbReference type="EMBL" id="KXN67203.1"/>
    </source>
</evidence>
<protein>
    <submittedName>
        <fullName evidence="3">NAD(P)-binding protein</fullName>
    </submittedName>
</protein>
<dbReference type="OrthoDB" id="153074at2759"/>
<keyword evidence="4" id="KW-1185">Reference proteome</keyword>
<dbReference type="PANTHER" id="PTHR43008:SF8">
    <property type="entry name" value="BENZIL REDUCTASE ((S)-BENZOIN FORMING) IRC24"/>
    <property type="match status" value="1"/>
</dbReference>
<dbReference type="Gene3D" id="3.40.50.720">
    <property type="entry name" value="NAD(P)-binding Rossmann-like Domain"/>
    <property type="match status" value="1"/>
</dbReference>
<gene>
    <name evidence="3" type="ORF">CONCODRAFT_80247</name>
</gene>
<dbReference type="AlphaFoldDB" id="A0A137NWL6"/>
<dbReference type="GO" id="GO:0050664">
    <property type="term" value="F:oxidoreductase activity, acting on NAD(P)H, oxygen as acceptor"/>
    <property type="evidence" value="ECO:0007669"/>
    <property type="project" value="TreeGrafter"/>
</dbReference>
<organism evidence="3 4">
    <name type="scientific">Conidiobolus coronatus (strain ATCC 28846 / CBS 209.66 / NRRL 28638)</name>
    <name type="common">Delacroixia coronata</name>
    <dbReference type="NCBI Taxonomy" id="796925"/>
    <lineage>
        <taxon>Eukaryota</taxon>
        <taxon>Fungi</taxon>
        <taxon>Fungi incertae sedis</taxon>
        <taxon>Zoopagomycota</taxon>
        <taxon>Entomophthoromycotina</taxon>
        <taxon>Entomophthoromycetes</taxon>
        <taxon>Entomophthorales</taxon>
        <taxon>Ancylistaceae</taxon>
        <taxon>Conidiobolus</taxon>
    </lineage>
</organism>
<dbReference type="InterPro" id="IPR002347">
    <property type="entry name" value="SDR_fam"/>
</dbReference>
<dbReference type="Pfam" id="PF00106">
    <property type="entry name" value="adh_short"/>
    <property type="match status" value="1"/>
</dbReference>
<dbReference type="SUPFAM" id="SSF51735">
    <property type="entry name" value="NAD(P)-binding Rossmann-fold domains"/>
    <property type="match status" value="1"/>
</dbReference>
<evidence type="ECO:0000256" key="2">
    <source>
        <dbReference type="ARBA" id="ARBA00023002"/>
    </source>
</evidence>
<dbReference type="OMA" id="PGDMATD"/>
<keyword evidence="2" id="KW-0560">Oxidoreductase</keyword>